<reference evidence="1 2" key="1">
    <citation type="submission" date="2024-05" db="EMBL/GenBank/DDBJ databases">
        <title>Genome sequencing and assembly of Indian major carp, Cirrhinus mrigala (Hamilton, 1822).</title>
        <authorList>
            <person name="Mohindra V."/>
            <person name="Chowdhury L.M."/>
            <person name="Lal K."/>
            <person name="Jena J.K."/>
        </authorList>
    </citation>
    <scope>NUCLEOTIDE SEQUENCE [LARGE SCALE GENOMIC DNA]</scope>
    <source>
        <strain evidence="1">CM1030</strain>
        <tissue evidence="1">Blood</tissue>
    </source>
</reference>
<name>A0ABD0NSS6_CIRMR</name>
<gene>
    <name evidence="1" type="ORF">M9458_039754</name>
</gene>
<dbReference type="AlphaFoldDB" id="A0ABD0NSS6"/>
<sequence>GFVLLGSRHFEKINGPVSWPVSRIMDTVLVQTSGPAAPVSGGMGSLYTPFLDPQEHQRACTVKRPPSCGEARSAFNST</sequence>
<organism evidence="1 2">
    <name type="scientific">Cirrhinus mrigala</name>
    <name type="common">Mrigala</name>
    <dbReference type="NCBI Taxonomy" id="683832"/>
    <lineage>
        <taxon>Eukaryota</taxon>
        <taxon>Metazoa</taxon>
        <taxon>Chordata</taxon>
        <taxon>Craniata</taxon>
        <taxon>Vertebrata</taxon>
        <taxon>Euteleostomi</taxon>
        <taxon>Actinopterygii</taxon>
        <taxon>Neopterygii</taxon>
        <taxon>Teleostei</taxon>
        <taxon>Ostariophysi</taxon>
        <taxon>Cypriniformes</taxon>
        <taxon>Cyprinidae</taxon>
        <taxon>Labeoninae</taxon>
        <taxon>Labeonini</taxon>
        <taxon>Cirrhinus</taxon>
    </lineage>
</organism>
<feature type="non-terminal residue" evidence="1">
    <location>
        <position position="1"/>
    </location>
</feature>
<proteinExistence type="predicted"/>
<feature type="non-terminal residue" evidence="1">
    <location>
        <position position="78"/>
    </location>
</feature>
<protein>
    <submittedName>
        <fullName evidence="1">Uncharacterized protein</fullName>
    </submittedName>
</protein>
<keyword evidence="2" id="KW-1185">Reference proteome</keyword>
<dbReference type="EMBL" id="JAMKFB020000020">
    <property type="protein sequence ID" value="KAL0164001.1"/>
    <property type="molecule type" value="Genomic_DNA"/>
</dbReference>
<evidence type="ECO:0000313" key="2">
    <source>
        <dbReference type="Proteomes" id="UP001529510"/>
    </source>
</evidence>
<accession>A0ABD0NSS6</accession>
<evidence type="ECO:0000313" key="1">
    <source>
        <dbReference type="EMBL" id="KAL0164001.1"/>
    </source>
</evidence>
<comment type="caution">
    <text evidence="1">The sequence shown here is derived from an EMBL/GenBank/DDBJ whole genome shotgun (WGS) entry which is preliminary data.</text>
</comment>
<dbReference type="Proteomes" id="UP001529510">
    <property type="component" value="Unassembled WGS sequence"/>
</dbReference>